<evidence type="ECO:0000313" key="1">
    <source>
        <dbReference type="EnsemblPlants" id="Bo2g041940.1"/>
    </source>
</evidence>
<dbReference type="Proteomes" id="UP000032141">
    <property type="component" value="Chromosome C2"/>
</dbReference>
<dbReference type="OMA" id="MYWIWSE"/>
<dbReference type="EnsemblPlants" id="Bo2g041940.1">
    <property type="protein sequence ID" value="Bo2g041940.1"/>
    <property type="gene ID" value="Bo2g041940"/>
</dbReference>
<reference evidence="1 2" key="1">
    <citation type="journal article" date="2014" name="Genome Biol.">
        <title>Transcriptome and methylome profiling reveals relics of genome dominance in the mesopolyploid Brassica oleracea.</title>
        <authorList>
            <person name="Parkin I.A."/>
            <person name="Koh C."/>
            <person name="Tang H."/>
            <person name="Robinson S.J."/>
            <person name="Kagale S."/>
            <person name="Clarke W.E."/>
            <person name="Town C.D."/>
            <person name="Nixon J."/>
            <person name="Krishnakumar V."/>
            <person name="Bidwell S.L."/>
            <person name="Denoeud F."/>
            <person name="Belcram H."/>
            <person name="Links M.G."/>
            <person name="Just J."/>
            <person name="Clarke C."/>
            <person name="Bender T."/>
            <person name="Huebert T."/>
            <person name="Mason A.S."/>
            <person name="Pires J.C."/>
            <person name="Barker G."/>
            <person name="Moore J."/>
            <person name="Walley P.G."/>
            <person name="Manoli S."/>
            <person name="Batley J."/>
            <person name="Edwards D."/>
            <person name="Nelson M.N."/>
            <person name="Wang X."/>
            <person name="Paterson A.H."/>
            <person name="King G."/>
            <person name="Bancroft I."/>
            <person name="Chalhoub B."/>
            <person name="Sharpe A.G."/>
        </authorList>
    </citation>
    <scope>NUCLEOTIDE SEQUENCE</scope>
    <source>
        <strain evidence="1 2">cv. TO1000</strain>
    </source>
</reference>
<dbReference type="HOGENOM" id="CLU_1930472_0_0_1"/>
<organism evidence="1 2">
    <name type="scientific">Brassica oleracea var. oleracea</name>
    <dbReference type="NCBI Taxonomy" id="109376"/>
    <lineage>
        <taxon>Eukaryota</taxon>
        <taxon>Viridiplantae</taxon>
        <taxon>Streptophyta</taxon>
        <taxon>Embryophyta</taxon>
        <taxon>Tracheophyta</taxon>
        <taxon>Spermatophyta</taxon>
        <taxon>Magnoliopsida</taxon>
        <taxon>eudicotyledons</taxon>
        <taxon>Gunneridae</taxon>
        <taxon>Pentapetalae</taxon>
        <taxon>rosids</taxon>
        <taxon>malvids</taxon>
        <taxon>Brassicales</taxon>
        <taxon>Brassicaceae</taxon>
        <taxon>Brassiceae</taxon>
        <taxon>Brassica</taxon>
    </lineage>
</organism>
<keyword evidence="2" id="KW-1185">Reference proteome</keyword>
<sequence length="150" mass="16962">VNKILKLSGELFPCIKIRVENGATCRFWTDNWCPLGCIRSLLRSATLGIPNNTTLASLYYNGRWLLPPARSEAQVNLQVLIQMQALSSRSPLGMLTLLCWQSCMYWIWSERNSRFHRQQPYHLLSLDAAVANLITLTASPQSSYLASIGF</sequence>
<dbReference type="AlphaFoldDB" id="A0A0D3AM80"/>
<dbReference type="Gramene" id="Bo2g041940.1">
    <property type="protein sequence ID" value="Bo2g041940.1"/>
    <property type="gene ID" value="Bo2g041940"/>
</dbReference>
<reference evidence="1" key="2">
    <citation type="submission" date="2015-03" db="UniProtKB">
        <authorList>
            <consortium name="EnsemblPlants"/>
        </authorList>
    </citation>
    <scope>IDENTIFICATION</scope>
</reference>
<protein>
    <submittedName>
        <fullName evidence="1">Uncharacterized protein</fullName>
    </submittedName>
</protein>
<proteinExistence type="predicted"/>
<accession>A0A0D3AM80</accession>
<name>A0A0D3AM80_BRAOL</name>
<evidence type="ECO:0000313" key="2">
    <source>
        <dbReference type="Proteomes" id="UP000032141"/>
    </source>
</evidence>